<dbReference type="PROSITE" id="PS00108">
    <property type="entry name" value="PROTEIN_KINASE_ST"/>
    <property type="match status" value="1"/>
</dbReference>
<dbReference type="EC" id="2.7.11.1" evidence="1"/>
<dbReference type="SUPFAM" id="SSF56112">
    <property type="entry name" value="Protein kinase-like (PK-like)"/>
    <property type="match status" value="1"/>
</dbReference>
<dbReference type="SUPFAM" id="SSF81901">
    <property type="entry name" value="HCP-like"/>
    <property type="match status" value="1"/>
</dbReference>
<dbReference type="SMART" id="SM00220">
    <property type="entry name" value="S_TKc"/>
    <property type="match status" value="1"/>
</dbReference>
<keyword evidence="9" id="KW-0472">Membrane</keyword>
<dbReference type="SMART" id="SM00671">
    <property type="entry name" value="SEL1"/>
    <property type="match status" value="3"/>
</dbReference>
<feature type="binding site" evidence="7">
    <location>
        <position position="39"/>
    </location>
    <ligand>
        <name>ATP</name>
        <dbReference type="ChEBI" id="CHEBI:30616"/>
    </ligand>
</feature>
<dbReference type="Gene3D" id="3.30.200.20">
    <property type="entry name" value="Phosphorylase Kinase, domain 1"/>
    <property type="match status" value="1"/>
</dbReference>
<keyword evidence="9" id="KW-1133">Transmembrane helix</keyword>
<evidence type="ECO:0000256" key="5">
    <source>
        <dbReference type="ARBA" id="ARBA00022777"/>
    </source>
</evidence>
<dbReference type="InterPro" id="IPR008271">
    <property type="entry name" value="Ser/Thr_kinase_AS"/>
</dbReference>
<dbReference type="InterPro" id="IPR011990">
    <property type="entry name" value="TPR-like_helical_dom_sf"/>
</dbReference>
<dbReference type="AlphaFoldDB" id="A0A3G8M8V4"/>
<evidence type="ECO:0000313" key="11">
    <source>
        <dbReference type="EMBL" id="AZG77924.1"/>
    </source>
</evidence>
<gene>
    <name evidence="11" type="ORF">EHO51_14945</name>
</gene>
<dbReference type="PROSITE" id="PS00107">
    <property type="entry name" value="PROTEIN_KINASE_ATP"/>
    <property type="match status" value="1"/>
</dbReference>
<dbReference type="GO" id="GO:0005524">
    <property type="term" value="F:ATP binding"/>
    <property type="evidence" value="ECO:0007669"/>
    <property type="project" value="UniProtKB-UniRule"/>
</dbReference>
<dbReference type="InterPro" id="IPR000719">
    <property type="entry name" value="Prot_kinase_dom"/>
</dbReference>
<dbReference type="PANTHER" id="PTHR43289:SF6">
    <property type="entry name" value="SERINE_THREONINE-PROTEIN KINASE NEKL-3"/>
    <property type="match status" value="1"/>
</dbReference>
<evidence type="ECO:0000313" key="12">
    <source>
        <dbReference type="Proteomes" id="UP000273982"/>
    </source>
</evidence>
<name>A0A3G8M8V4_9HYPH</name>
<keyword evidence="5 11" id="KW-0418">Kinase</keyword>
<dbReference type="RefSeq" id="WP_124739555.1">
    <property type="nucleotide sequence ID" value="NZ_CP034086.1"/>
</dbReference>
<dbReference type="InterPro" id="IPR017441">
    <property type="entry name" value="Protein_kinase_ATP_BS"/>
</dbReference>
<evidence type="ECO:0000256" key="7">
    <source>
        <dbReference type="PROSITE-ProRule" id="PRU10141"/>
    </source>
</evidence>
<keyword evidence="2 11" id="KW-0723">Serine/threonine-protein kinase</keyword>
<evidence type="ECO:0000256" key="9">
    <source>
        <dbReference type="SAM" id="Phobius"/>
    </source>
</evidence>
<keyword evidence="9" id="KW-0812">Transmembrane</keyword>
<keyword evidence="6 7" id="KW-0067">ATP-binding</keyword>
<feature type="region of interest" description="Disordered" evidence="8">
    <location>
        <begin position="354"/>
        <end position="380"/>
    </location>
</feature>
<evidence type="ECO:0000256" key="2">
    <source>
        <dbReference type="ARBA" id="ARBA00022527"/>
    </source>
</evidence>
<keyword evidence="3" id="KW-0808">Transferase</keyword>
<dbReference type="Proteomes" id="UP000273982">
    <property type="component" value="Chromosome"/>
</dbReference>
<dbReference type="InterPro" id="IPR006597">
    <property type="entry name" value="Sel1-like"/>
</dbReference>
<reference evidence="11 12" key="1">
    <citation type="submission" date="2018-11" db="EMBL/GenBank/DDBJ databases">
        <title>Genome squencing of methanotrophic bacteria isolated from alkaline groundwater in Korea.</title>
        <authorList>
            <person name="Nguyen L.N."/>
        </authorList>
    </citation>
    <scope>NUCLEOTIDE SEQUENCE [LARGE SCALE GENOMIC DNA]</scope>
    <source>
        <strain evidence="11 12">GW6</strain>
    </source>
</reference>
<dbReference type="InterPro" id="IPR011009">
    <property type="entry name" value="Kinase-like_dom_sf"/>
</dbReference>
<protein>
    <recommendedName>
        <fullName evidence="1">non-specific serine/threonine protein kinase</fullName>
        <ecNumber evidence="1">2.7.11.1</ecNumber>
    </recommendedName>
</protein>
<evidence type="ECO:0000256" key="3">
    <source>
        <dbReference type="ARBA" id="ARBA00022679"/>
    </source>
</evidence>
<dbReference type="KEGG" id="mros:EHO51_14945"/>
<dbReference type="FunFam" id="1.10.510.10:FF:000021">
    <property type="entry name" value="Serine/threonine protein kinase"/>
    <property type="match status" value="1"/>
</dbReference>
<feature type="transmembrane region" description="Helical" evidence="9">
    <location>
        <begin position="330"/>
        <end position="349"/>
    </location>
</feature>
<evidence type="ECO:0000259" key="10">
    <source>
        <dbReference type="PROSITE" id="PS50011"/>
    </source>
</evidence>
<dbReference type="PROSITE" id="PS50011">
    <property type="entry name" value="PROTEIN_KINASE_DOM"/>
    <property type="match status" value="1"/>
</dbReference>
<evidence type="ECO:0000256" key="4">
    <source>
        <dbReference type="ARBA" id="ARBA00022741"/>
    </source>
</evidence>
<evidence type="ECO:0000256" key="6">
    <source>
        <dbReference type="ARBA" id="ARBA00022840"/>
    </source>
</evidence>
<evidence type="ECO:0000256" key="8">
    <source>
        <dbReference type="SAM" id="MobiDB-lite"/>
    </source>
</evidence>
<accession>A0A3G8M8V4</accession>
<keyword evidence="4 7" id="KW-0547">Nucleotide-binding</keyword>
<dbReference type="Gene3D" id="1.10.510.10">
    <property type="entry name" value="Transferase(Phosphotransferase) domain 1"/>
    <property type="match status" value="1"/>
</dbReference>
<feature type="domain" description="Protein kinase" evidence="10">
    <location>
        <begin position="10"/>
        <end position="272"/>
    </location>
</feature>
<dbReference type="CDD" id="cd14014">
    <property type="entry name" value="STKc_PknB_like"/>
    <property type="match status" value="1"/>
</dbReference>
<sequence>MTDPQMIGHYRIVKLLGVGAMGKVHAALDTFLEREVAIKSLRAELTQDPDFVGRFRAEATSLAKLNHPNITTLYSPVLQGSDLYMVMELVNGRPLDEILRERGKPLGVKESLAIIAQAADGLAYAHQMGVIHRDIKPSNLMVADDGRIKIMDFGIARVRGSVRLTRAGTAVGTPLYMSPEQCRGGEGDERSDLYSLAVVLYEMLAGAPPFSGATEYDLTQAQIHAEAPPLVPRISGVTPEIESAIMTALSKRPEQRFPNMRAFSDALGATALRIDASSIIRSAGHLVQDSTAERDVPTPERMSTKLIALAKSRSATLVRRFKRLHPAAQGASLGIAAAALATLAFLALIEPSSPARDERQSRIDPGDGDHRPISKVNDAPIARSGDCNSQFATRNDPLGCNWRQPSSSNSSASISELRAAMKDRGRWDVAFPLAQKLAESGDKEAQYYLATLYAKAPGRQNFSEAFNWFKKSAMQGYADAQASLGVMYKDGMTPDGRQDPTEAVRWFEQAETQNNGRAQYWLGEAYEKGLAGLDVSRSKAEELYYKASLQDVPDAAEALQRLKRRRGRR</sequence>
<dbReference type="Pfam" id="PF00069">
    <property type="entry name" value="Pkinase"/>
    <property type="match status" value="1"/>
</dbReference>
<dbReference type="GO" id="GO:0004674">
    <property type="term" value="F:protein serine/threonine kinase activity"/>
    <property type="evidence" value="ECO:0007669"/>
    <property type="project" value="UniProtKB-KW"/>
</dbReference>
<feature type="compositionally biased region" description="Basic and acidic residues" evidence="8">
    <location>
        <begin position="355"/>
        <end position="372"/>
    </location>
</feature>
<dbReference type="PANTHER" id="PTHR43289">
    <property type="entry name" value="MITOGEN-ACTIVATED PROTEIN KINASE KINASE KINASE 20-RELATED"/>
    <property type="match status" value="1"/>
</dbReference>
<evidence type="ECO:0000256" key="1">
    <source>
        <dbReference type="ARBA" id="ARBA00012513"/>
    </source>
</evidence>
<organism evidence="11 12">
    <name type="scientific">Methylocystis rosea</name>
    <dbReference type="NCBI Taxonomy" id="173366"/>
    <lineage>
        <taxon>Bacteria</taxon>
        <taxon>Pseudomonadati</taxon>
        <taxon>Pseudomonadota</taxon>
        <taxon>Alphaproteobacteria</taxon>
        <taxon>Hyphomicrobiales</taxon>
        <taxon>Methylocystaceae</taxon>
        <taxon>Methylocystis</taxon>
    </lineage>
</organism>
<dbReference type="Pfam" id="PF08238">
    <property type="entry name" value="Sel1"/>
    <property type="match status" value="3"/>
</dbReference>
<dbReference type="EMBL" id="CP034086">
    <property type="protein sequence ID" value="AZG77924.1"/>
    <property type="molecule type" value="Genomic_DNA"/>
</dbReference>
<dbReference type="Gene3D" id="1.25.40.10">
    <property type="entry name" value="Tetratricopeptide repeat domain"/>
    <property type="match status" value="1"/>
</dbReference>
<proteinExistence type="predicted"/>